<keyword evidence="3" id="KW-1185">Reference proteome</keyword>
<organism evidence="2 3">
    <name type="scientific">Gossypium darwinii</name>
    <name type="common">Darwin's cotton</name>
    <name type="synonym">Gossypium barbadense var. darwinii</name>
    <dbReference type="NCBI Taxonomy" id="34276"/>
    <lineage>
        <taxon>Eukaryota</taxon>
        <taxon>Viridiplantae</taxon>
        <taxon>Streptophyta</taxon>
        <taxon>Embryophyta</taxon>
        <taxon>Tracheophyta</taxon>
        <taxon>Spermatophyta</taxon>
        <taxon>Magnoliopsida</taxon>
        <taxon>eudicotyledons</taxon>
        <taxon>Gunneridae</taxon>
        <taxon>Pentapetalae</taxon>
        <taxon>rosids</taxon>
        <taxon>malvids</taxon>
        <taxon>Malvales</taxon>
        <taxon>Malvaceae</taxon>
        <taxon>Malvoideae</taxon>
        <taxon>Gossypium</taxon>
    </lineage>
</organism>
<keyword evidence="1" id="KW-0732">Signal</keyword>
<feature type="chain" id="PRO_5044619528" evidence="1">
    <location>
        <begin position="22"/>
        <end position="54"/>
    </location>
</feature>
<accession>A0A5D2A5G7</accession>
<gene>
    <name evidence="2" type="ORF">ES288_D12G064300v1</name>
</gene>
<dbReference type="Proteomes" id="UP000323506">
    <property type="component" value="Chromosome D12"/>
</dbReference>
<feature type="signal peptide" evidence="1">
    <location>
        <begin position="1"/>
        <end position="21"/>
    </location>
</feature>
<name>A0A5D2A5G7_GOSDA</name>
<dbReference type="EMBL" id="CM017712">
    <property type="protein sequence ID" value="TYG40072.1"/>
    <property type="molecule type" value="Genomic_DNA"/>
</dbReference>
<dbReference type="EMBL" id="CM017712">
    <property type="protein sequence ID" value="TYG40071.1"/>
    <property type="molecule type" value="Genomic_DNA"/>
</dbReference>
<sequence length="54" mass="6311">MITCIVLLIVVLLTMFRDLKALHLEVLERIFSIQDFELGNVCGRWFFLKVDQAV</sequence>
<evidence type="ECO:0000313" key="2">
    <source>
        <dbReference type="EMBL" id="TYG40071.1"/>
    </source>
</evidence>
<dbReference type="AlphaFoldDB" id="A0A5D2A5G7"/>
<evidence type="ECO:0000313" key="3">
    <source>
        <dbReference type="Proteomes" id="UP000323506"/>
    </source>
</evidence>
<proteinExistence type="predicted"/>
<protein>
    <submittedName>
        <fullName evidence="2">Uncharacterized protein</fullName>
    </submittedName>
</protein>
<evidence type="ECO:0000256" key="1">
    <source>
        <dbReference type="SAM" id="SignalP"/>
    </source>
</evidence>
<reference evidence="2 3" key="1">
    <citation type="submission" date="2019-06" db="EMBL/GenBank/DDBJ databases">
        <title>WGS assembly of Gossypium darwinii.</title>
        <authorList>
            <person name="Chen Z.J."/>
            <person name="Sreedasyam A."/>
            <person name="Ando A."/>
            <person name="Song Q."/>
            <person name="De L."/>
            <person name="Hulse-Kemp A."/>
            <person name="Ding M."/>
            <person name="Ye W."/>
            <person name="Kirkbride R."/>
            <person name="Jenkins J."/>
            <person name="Plott C."/>
            <person name="Lovell J."/>
            <person name="Lin Y.-M."/>
            <person name="Vaughn R."/>
            <person name="Liu B."/>
            <person name="Li W."/>
            <person name="Simpson S."/>
            <person name="Scheffler B."/>
            <person name="Saski C."/>
            <person name="Grover C."/>
            <person name="Hu G."/>
            <person name="Conover J."/>
            <person name="Carlson J."/>
            <person name="Shu S."/>
            <person name="Boston L."/>
            <person name="Williams M."/>
            <person name="Peterson D."/>
            <person name="Mcgee K."/>
            <person name="Jones D."/>
            <person name="Wendel J."/>
            <person name="Stelly D."/>
            <person name="Grimwood J."/>
            <person name="Schmutz J."/>
        </authorList>
    </citation>
    <scope>NUCLEOTIDE SEQUENCE [LARGE SCALE GENOMIC DNA]</scope>
    <source>
        <strain evidence="2">1808015.09</strain>
    </source>
</reference>